<proteinExistence type="predicted"/>
<reference evidence="2" key="1">
    <citation type="submission" date="2021-12" db="EMBL/GenBank/DDBJ databases">
        <title>Prjna785345.</title>
        <authorList>
            <person name="Rujirawat T."/>
            <person name="Krajaejun T."/>
        </authorList>
    </citation>
    <scope>NUCLEOTIDE SEQUENCE</scope>
    <source>
        <strain evidence="2">Pi057C3</strain>
    </source>
</reference>
<protein>
    <submittedName>
        <fullName evidence="2">Uncharacterized protein</fullName>
    </submittedName>
</protein>
<evidence type="ECO:0000313" key="3">
    <source>
        <dbReference type="Proteomes" id="UP001209570"/>
    </source>
</evidence>
<sequence>MTPPSLDGEDVVVRSSRSRSLTDRQPVLPTVASDRDADGPQEQENDAAMQPRMRRAMSADVPPSLSLLQQELGYPRPRAVHGGSTSSSCLNRRRGSCSRRSRNASVISVVSTEADSSLCGLGECCIEDDGRHNEELELEADGTDSVSFDDDDDDNFLDGRIATVTGYARDTDDVVYYEIVVESVAHGPLSAYKERKEVAKTISRKRRQLEPSA</sequence>
<evidence type="ECO:0000256" key="1">
    <source>
        <dbReference type="SAM" id="MobiDB-lite"/>
    </source>
</evidence>
<feature type="region of interest" description="Disordered" evidence="1">
    <location>
        <begin position="76"/>
        <end position="95"/>
    </location>
</feature>
<gene>
    <name evidence="2" type="ORF">P43SY_000819</name>
</gene>
<dbReference type="AlphaFoldDB" id="A0AAD5M0U3"/>
<feature type="region of interest" description="Disordered" evidence="1">
    <location>
        <begin position="1"/>
        <end position="60"/>
    </location>
</feature>
<accession>A0AAD5M0U3</accession>
<dbReference type="Proteomes" id="UP001209570">
    <property type="component" value="Unassembled WGS sequence"/>
</dbReference>
<evidence type="ECO:0000313" key="2">
    <source>
        <dbReference type="EMBL" id="KAJ0398297.1"/>
    </source>
</evidence>
<name>A0AAD5M0U3_PYTIN</name>
<organism evidence="2 3">
    <name type="scientific">Pythium insidiosum</name>
    <name type="common">Pythiosis disease agent</name>
    <dbReference type="NCBI Taxonomy" id="114742"/>
    <lineage>
        <taxon>Eukaryota</taxon>
        <taxon>Sar</taxon>
        <taxon>Stramenopiles</taxon>
        <taxon>Oomycota</taxon>
        <taxon>Peronosporomycetes</taxon>
        <taxon>Pythiales</taxon>
        <taxon>Pythiaceae</taxon>
        <taxon>Pythium</taxon>
    </lineage>
</organism>
<keyword evidence="3" id="KW-1185">Reference proteome</keyword>
<dbReference type="EMBL" id="JAKCXM010000221">
    <property type="protein sequence ID" value="KAJ0398297.1"/>
    <property type="molecule type" value="Genomic_DNA"/>
</dbReference>
<comment type="caution">
    <text evidence="2">The sequence shown here is derived from an EMBL/GenBank/DDBJ whole genome shotgun (WGS) entry which is preliminary data.</text>
</comment>